<comment type="caution">
    <text evidence="1">The sequence shown here is derived from an EMBL/GenBank/DDBJ whole genome shotgun (WGS) entry which is preliminary data.</text>
</comment>
<reference evidence="3" key="3">
    <citation type="submission" date="2018-03" db="EMBL/GenBank/DDBJ databases">
        <authorList>
            <person name="Naushad S."/>
        </authorList>
    </citation>
    <scope>NUCLEOTIDE SEQUENCE</scope>
    <source>
        <strain evidence="3">SNUC 1409</strain>
    </source>
</reference>
<evidence type="ECO:0000313" key="5">
    <source>
        <dbReference type="Proteomes" id="UP000242547"/>
    </source>
</evidence>
<evidence type="ECO:0000313" key="3">
    <source>
        <dbReference type="EMBL" id="PTF12619.1"/>
    </source>
</evidence>
<dbReference type="Proteomes" id="UP000242547">
    <property type="component" value="Unassembled WGS sequence"/>
</dbReference>
<gene>
    <name evidence="1" type="ORF">BUY44_02790</name>
    <name evidence="3" type="ORF">BUY47_11270</name>
    <name evidence="2" type="ORF">BUY48_09565</name>
</gene>
<evidence type="ECO:0000313" key="1">
    <source>
        <dbReference type="EMBL" id="PTE74089.1"/>
    </source>
</evidence>
<evidence type="ECO:0000313" key="6">
    <source>
        <dbReference type="Proteomes" id="UP000243350"/>
    </source>
</evidence>
<dbReference type="EMBL" id="PYZH01000071">
    <property type="protein sequence ID" value="PTF12582.1"/>
    <property type="molecule type" value="Genomic_DNA"/>
</dbReference>
<dbReference type="RefSeq" id="WP_103167016.1">
    <property type="nucleotide sequence ID" value="NZ_CP130489.1"/>
</dbReference>
<sequence>MIILNCKIKSSEIVYEVKTNKNNYFTYSLPKDITSHKVRQVLKIIESKVDEDEDYLSKGG</sequence>
<organism evidence="1 5">
    <name type="scientific">Staphylococcus devriesei</name>
    <dbReference type="NCBI Taxonomy" id="586733"/>
    <lineage>
        <taxon>Bacteria</taxon>
        <taxon>Bacillati</taxon>
        <taxon>Bacillota</taxon>
        <taxon>Bacilli</taxon>
        <taxon>Bacillales</taxon>
        <taxon>Staphylococcaceae</taxon>
        <taxon>Staphylococcus</taxon>
    </lineage>
</organism>
<dbReference type="GeneID" id="48888570"/>
<reference evidence="1" key="2">
    <citation type="submission" date="2018-03" db="EMBL/GenBank/DDBJ databases">
        <authorList>
            <person name="Keele B.F."/>
        </authorList>
    </citation>
    <scope>NUCLEOTIDE SEQUENCE</scope>
    <source>
        <strain evidence="2">SNUC 4143</strain>
        <strain evidence="1">SNUC 761</strain>
    </source>
</reference>
<keyword evidence="4" id="KW-1185">Reference proteome</keyword>
<dbReference type="AlphaFoldDB" id="A0A2K4DJY0"/>
<protein>
    <submittedName>
        <fullName evidence="1">Uncharacterized protein</fullName>
    </submittedName>
</protein>
<evidence type="ECO:0000313" key="2">
    <source>
        <dbReference type="EMBL" id="PTF12582.1"/>
    </source>
</evidence>
<evidence type="ECO:0000313" key="4">
    <source>
        <dbReference type="Proteomes" id="UP000242088"/>
    </source>
</evidence>
<dbReference type="EMBL" id="PYZI01000019">
    <property type="protein sequence ID" value="PTF12619.1"/>
    <property type="molecule type" value="Genomic_DNA"/>
</dbReference>
<dbReference type="Proteomes" id="UP000242088">
    <property type="component" value="Unassembled WGS sequence"/>
</dbReference>
<dbReference type="OrthoDB" id="2405658at2"/>
<name>A0A2K4DJY0_9STAP</name>
<dbReference type="Proteomes" id="UP000243350">
    <property type="component" value="Unassembled WGS sequence"/>
</dbReference>
<dbReference type="EMBL" id="PYZL01000011">
    <property type="protein sequence ID" value="PTE74089.1"/>
    <property type="molecule type" value="Genomic_DNA"/>
</dbReference>
<proteinExistence type="predicted"/>
<reference evidence="4 5" key="1">
    <citation type="journal article" date="2016" name="Front. Microbiol.">
        <title>Comprehensive Phylogenetic Analysis of Bovine Non-aureus Staphylococci Species Based on Whole-Genome Sequencing.</title>
        <authorList>
            <person name="Naushad S."/>
            <person name="Barkema H.W."/>
            <person name="Luby C."/>
            <person name="Condas L.A."/>
            <person name="Nobrega D.B."/>
            <person name="Carson D.A."/>
            <person name="De Buck J."/>
        </authorList>
    </citation>
    <scope>NUCLEOTIDE SEQUENCE [LARGE SCALE GENOMIC DNA]</scope>
    <source>
        <strain evidence="3 4">SNUC 1409</strain>
        <strain evidence="2 6">SNUC 4143</strain>
        <strain evidence="1 5">SNUC 761</strain>
    </source>
</reference>
<accession>A0A2K4DJY0</accession>